<dbReference type="PROSITE" id="PS50850">
    <property type="entry name" value="MFS"/>
    <property type="match status" value="1"/>
</dbReference>
<evidence type="ECO:0000256" key="2">
    <source>
        <dbReference type="ARBA" id="ARBA00010992"/>
    </source>
</evidence>
<dbReference type="EMBL" id="LCWF01000236">
    <property type="protein sequence ID" value="KKY14139.1"/>
    <property type="molecule type" value="Genomic_DNA"/>
</dbReference>
<keyword evidence="3 7" id="KW-0813">Transport</keyword>
<keyword evidence="5 8" id="KW-1133">Transmembrane helix</keyword>
<dbReference type="PRINTS" id="PR00171">
    <property type="entry name" value="SUGRTRNSPORT"/>
</dbReference>
<dbReference type="GO" id="GO:0005351">
    <property type="term" value="F:carbohydrate:proton symporter activity"/>
    <property type="evidence" value="ECO:0007669"/>
    <property type="project" value="TreeGrafter"/>
</dbReference>
<keyword evidence="6 8" id="KW-0472">Membrane</keyword>
<dbReference type="InterPro" id="IPR020846">
    <property type="entry name" value="MFS_dom"/>
</dbReference>
<dbReference type="InterPro" id="IPR003663">
    <property type="entry name" value="Sugar/inositol_transpt"/>
</dbReference>
<evidence type="ECO:0000256" key="4">
    <source>
        <dbReference type="ARBA" id="ARBA00022692"/>
    </source>
</evidence>
<comment type="similarity">
    <text evidence="2 7">Belongs to the major facilitator superfamily. Sugar transporter (TC 2.A.1.1) family.</text>
</comment>
<keyword evidence="11" id="KW-1185">Reference proteome</keyword>
<evidence type="ECO:0000256" key="3">
    <source>
        <dbReference type="ARBA" id="ARBA00022448"/>
    </source>
</evidence>
<accession>A0A0G2DU03</accession>
<dbReference type="NCBIfam" id="TIGR00879">
    <property type="entry name" value="SP"/>
    <property type="match status" value="1"/>
</dbReference>
<feature type="transmembrane region" description="Helical" evidence="8">
    <location>
        <begin position="381"/>
        <end position="398"/>
    </location>
</feature>
<reference evidence="10 11" key="2">
    <citation type="submission" date="2015-05" db="EMBL/GenBank/DDBJ databases">
        <authorList>
            <person name="Morales-Cruz A."/>
            <person name="Amrine K.C."/>
            <person name="Cantu D."/>
        </authorList>
    </citation>
    <scope>NUCLEOTIDE SEQUENCE [LARGE SCALE GENOMIC DNA]</scope>
    <source>
        <strain evidence="10">UCRPC4</strain>
    </source>
</reference>
<feature type="domain" description="Major facilitator superfamily (MFS) profile" evidence="9">
    <location>
        <begin position="1"/>
        <end position="441"/>
    </location>
</feature>
<dbReference type="Proteomes" id="UP000053317">
    <property type="component" value="Unassembled WGS sequence"/>
</dbReference>
<evidence type="ECO:0000256" key="5">
    <source>
        <dbReference type="ARBA" id="ARBA00022989"/>
    </source>
</evidence>
<evidence type="ECO:0000256" key="6">
    <source>
        <dbReference type="ARBA" id="ARBA00023136"/>
    </source>
</evidence>
<evidence type="ECO:0000313" key="11">
    <source>
        <dbReference type="Proteomes" id="UP000053317"/>
    </source>
</evidence>
<evidence type="ECO:0000256" key="7">
    <source>
        <dbReference type="RuleBase" id="RU003346"/>
    </source>
</evidence>
<dbReference type="GO" id="GO:0016020">
    <property type="term" value="C:membrane"/>
    <property type="evidence" value="ECO:0007669"/>
    <property type="project" value="UniProtKB-SubCell"/>
</dbReference>
<feature type="transmembrane region" description="Helical" evidence="8">
    <location>
        <begin position="321"/>
        <end position="343"/>
    </location>
</feature>
<evidence type="ECO:0000313" key="10">
    <source>
        <dbReference type="EMBL" id="KKY14139.1"/>
    </source>
</evidence>
<dbReference type="AlphaFoldDB" id="A0A0G2DU03"/>
<dbReference type="OrthoDB" id="6133115at2759"/>
<organism evidence="10 11">
    <name type="scientific">Phaeomoniella chlamydospora</name>
    <name type="common">Phaeoacremonium chlamydosporum</name>
    <dbReference type="NCBI Taxonomy" id="158046"/>
    <lineage>
        <taxon>Eukaryota</taxon>
        <taxon>Fungi</taxon>
        <taxon>Dikarya</taxon>
        <taxon>Ascomycota</taxon>
        <taxon>Pezizomycotina</taxon>
        <taxon>Eurotiomycetes</taxon>
        <taxon>Chaetothyriomycetidae</taxon>
        <taxon>Phaeomoniellales</taxon>
        <taxon>Phaeomoniellaceae</taxon>
        <taxon>Phaeomoniella</taxon>
    </lineage>
</organism>
<dbReference type="InterPro" id="IPR036259">
    <property type="entry name" value="MFS_trans_sf"/>
</dbReference>
<dbReference type="InterPro" id="IPR005828">
    <property type="entry name" value="MFS_sugar_transport-like"/>
</dbReference>
<dbReference type="PROSITE" id="PS00216">
    <property type="entry name" value="SUGAR_TRANSPORT_1"/>
    <property type="match status" value="1"/>
</dbReference>
<feature type="transmembrane region" description="Helical" evidence="8">
    <location>
        <begin position="165"/>
        <end position="187"/>
    </location>
</feature>
<feature type="transmembrane region" description="Helical" evidence="8">
    <location>
        <begin position="134"/>
        <end position="153"/>
    </location>
</feature>
<keyword evidence="4 8" id="KW-0812">Transmembrane</keyword>
<feature type="transmembrane region" description="Helical" evidence="8">
    <location>
        <begin position="51"/>
        <end position="69"/>
    </location>
</feature>
<dbReference type="Gene3D" id="1.20.1250.20">
    <property type="entry name" value="MFS general substrate transporter like domains"/>
    <property type="match status" value="1"/>
</dbReference>
<dbReference type="InterPro" id="IPR005829">
    <property type="entry name" value="Sugar_transporter_CS"/>
</dbReference>
<reference evidence="10 11" key="1">
    <citation type="submission" date="2015-05" db="EMBL/GenBank/DDBJ databases">
        <title>Distinctive expansion of gene families associated with plant cell wall degradation and secondary metabolism in the genomes of grapevine trunk pathogens.</title>
        <authorList>
            <person name="Lawrence D.P."/>
            <person name="Travadon R."/>
            <person name="Rolshausen P.E."/>
            <person name="Baumgartner K."/>
        </authorList>
    </citation>
    <scope>NUCLEOTIDE SEQUENCE [LARGE SCALE GENOMIC DNA]</scope>
    <source>
        <strain evidence="10">UCRPC4</strain>
    </source>
</reference>
<dbReference type="PANTHER" id="PTHR48022:SF45">
    <property type="entry name" value="MAJOR FACILITATOR SUPERFAMILY (MFS) PROFILE DOMAIN-CONTAINING PROTEIN-RELATED"/>
    <property type="match status" value="1"/>
</dbReference>
<sequence length="497" mass="54300">MPAYILFGYYNGVAGGIIDLPAFVQMFPQTDTINTTGAQRTYNSQIRGTVVATYTLGALVGALSCFVLGDKLGRKRTIMLGAFVSIVGSIIECTSFELGQFITGRVFAGLGFGAISATTPNWQTECSRAGHRGFVVMLEGLFISAGLALQAWLNYGMSHTSGGVSWRFPLAFPCFLALIVLFSMPIWPESPRWLVKKGRIEEARHIMAALDDIHPDGPEIVQEIQEIEESLQETGKGNFRDIFRNGPARFANRAFIAAASQCFQQMSGINVIAFYQPTIFRTFLGLSSDTARVLSATVFTWQTFCAPIGAFTIERVGRRKLMIFGAVGQGMCMAIIAGCVSHPSEHQAVQAGIAFVYLFSLFFVTGYLGLAFLYSSEIAPLSVRTPITALSTTSTWVFNFTVVEASPTGFDTLGYKYFIIYAAINWCLILPTVYFLFPETQGLHLESVDRIFLDSRTIFQPVAVAKRLRAHALVGADGDVQLSGVGKNGDEHDENAP</sequence>
<protein>
    <submittedName>
        <fullName evidence="10">Putative mfs sugar</fullName>
    </submittedName>
</protein>
<dbReference type="Pfam" id="PF00083">
    <property type="entry name" value="Sugar_tr"/>
    <property type="match status" value="1"/>
</dbReference>
<proteinExistence type="inferred from homology"/>
<name>A0A0G2DU03_PHACM</name>
<gene>
    <name evidence="10" type="ORF">UCRPC4_g06830</name>
</gene>
<comment type="subcellular location">
    <subcellularLocation>
        <location evidence="1">Membrane</location>
        <topology evidence="1">Multi-pass membrane protein</topology>
    </subcellularLocation>
</comment>
<dbReference type="InterPro" id="IPR050360">
    <property type="entry name" value="MFS_Sugar_Transporters"/>
</dbReference>
<evidence type="ECO:0000256" key="8">
    <source>
        <dbReference type="SAM" id="Phobius"/>
    </source>
</evidence>
<evidence type="ECO:0000256" key="1">
    <source>
        <dbReference type="ARBA" id="ARBA00004141"/>
    </source>
</evidence>
<comment type="caution">
    <text evidence="10">The sequence shown here is derived from an EMBL/GenBank/DDBJ whole genome shotgun (WGS) entry which is preliminary data.</text>
</comment>
<dbReference type="PANTHER" id="PTHR48022">
    <property type="entry name" value="PLASTIDIC GLUCOSE TRANSPORTER 4"/>
    <property type="match status" value="1"/>
</dbReference>
<evidence type="ECO:0000259" key="9">
    <source>
        <dbReference type="PROSITE" id="PS50850"/>
    </source>
</evidence>
<dbReference type="SUPFAM" id="SSF103473">
    <property type="entry name" value="MFS general substrate transporter"/>
    <property type="match status" value="1"/>
</dbReference>
<feature type="transmembrane region" description="Helical" evidence="8">
    <location>
        <begin position="349"/>
        <end position="374"/>
    </location>
</feature>
<feature type="transmembrane region" description="Helical" evidence="8">
    <location>
        <begin position="418"/>
        <end position="437"/>
    </location>
</feature>